<evidence type="ECO:0000256" key="7">
    <source>
        <dbReference type="ARBA" id="ARBA00023128"/>
    </source>
</evidence>
<keyword evidence="3 9" id="KW-0679">Respiratory chain</keyword>
<keyword evidence="8 9" id="KW-0472">Membrane</keyword>
<reference evidence="11 12" key="1">
    <citation type="journal article" date="2009" name="Science">
        <title>Green evolution and dynamic adaptations revealed by genomes of the marine picoeukaryotes Micromonas.</title>
        <authorList>
            <person name="Worden A.Z."/>
            <person name="Lee J.H."/>
            <person name="Mock T."/>
            <person name="Rouze P."/>
            <person name="Simmons M.P."/>
            <person name="Aerts A.L."/>
            <person name="Allen A.E."/>
            <person name="Cuvelier M.L."/>
            <person name="Derelle E."/>
            <person name="Everett M.V."/>
            <person name="Foulon E."/>
            <person name="Grimwood J."/>
            <person name="Gundlach H."/>
            <person name="Henrissat B."/>
            <person name="Napoli C."/>
            <person name="McDonald S.M."/>
            <person name="Parker M.S."/>
            <person name="Rombauts S."/>
            <person name="Salamov A."/>
            <person name="Von Dassow P."/>
            <person name="Badger J.H."/>
            <person name="Coutinho P.M."/>
            <person name="Demir E."/>
            <person name="Dubchak I."/>
            <person name="Gentemann C."/>
            <person name="Eikrem W."/>
            <person name="Gready J.E."/>
            <person name="John U."/>
            <person name="Lanier W."/>
            <person name="Lindquist E.A."/>
            <person name="Lucas S."/>
            <person name="Mayer K.F."/>
            <person name="Moreau H."/>
            <person name="Not F."/>
            <person name="Otillar R."/>
            <person name="Panaud O."/>
            <person name="Pangilinan J."/>
            <person name="Paulsen I."/>
            <person name="Piegu B."/>
            <person name="Poliakov A."/>
            <person name="Robbens S."/>
            <person name="Schmutz J."/>
            <person name="Toulza E."/>
            <person name="Wyss T."/>
            <person name="Zelensky A."/>
            <person name="Zhou K."/>
            <person name="Armbrust E.V."/>
            <person name="Bhattacharya D."/>
            <person name="Goodenough U.W."/>
            <person name="Van de Peer Y."/>
            <person name="Grigoriev I.V."/>
        </authorList>
    </citation>
    <scope>NUCLEOTIDE SEQUENCE [LARGE SCALE GENOMIC DNA]</scope>
    <source>
        <strain evidence="11 12">CCMP1545</strain>
    </source>
</reference>
<feature type="region of interest" description="Disordered" evidence="10">
    <location>
        <begin position="102"/>
        <end position="146"/>
    </location>
</feature>
<comment type="similarity">
    <text evidence="1 9">Belongs to the complex I NDUFS4 subunit family.</text>
</comment>
<dbReference type="Proteomes" id="UP000001876">
    <property type="component" value="Unassembled WGS sequence"/>
</dbReference>
<evidence type="ECO:0000256" key="6">
    <source>
        <dbReference type="ARBA" id="ARBA00022982"/>
    </source>
</evidence>
<dbReference type="GO" id="GO:0022900">
    <property type="term" value="P:electron transport chain"/>
    <property type="evidence" value="ECO:0007669"/>
    <property type="project" value="InterPro"/>
</dbReference>
<name>C1MWB8_MICPC</name>
<dbReference type="OMA" id="QQKWENP"/>
<evidence type="ECO:0000256" key="5">
    <source>
        <dbReference type="ARBA" id="ARBA00022946"/>
    </source>
</evidence>
<dbReference type="eggNOG" id="KOG3389">
    <property type="taxonomic scope" value="Eukaryota"/>
</dbReference>
<comment type="function">
    <text evidence="9">Accessory subunit of the mitochondrial membrane respiratory chain NADH dehydrogenase (Complex I), that is believed not to be involved in catalysis. Complex I functions in the transfer of electrons from NADH to the respiratory chain. The immediate electron acceptor for the enzyme is believed to be ubiquinone.</text>
</comment>
<dbReference type="RefSeq" id="XP_003060188.1">
    <property type="nucleotide sequence ID" value="XM_003060142.1"/>
</dbReference>
<evidence type="ECO:0000256" key="4">
    <source>
        <dbReference type="ARBA" id="ARBA00022792"/>
    </source>
</evidence>
<keyword evidence="2 9" id="KW-0813">Transport</keyword>
<sequence>MTTKVNQVVGAPMETYDRKVTIYSPARDACQQGKAKLGTWKIHPGEQQKWENPLMGWTSTGDALAHQMNSTCVFNSKEAAIKFAEKHGWEYEVMEPQKFDARGASTIPGAGKIHTRPKSYGDNFSSARKGTPVWPHPGTHAHEQKK</sequence>
<keyword evidence="12" id="KW-1185">Reference proteome</keyword>
<dbReference type="PANTHER" id="PTHR12219">
    <property type="entry name" value="NADH-UBIQUINONE OXIDOREDUCTASE"/>
    <property type="match status" value="1"/>
</dbReference>
<dbReference type="AlphaFoldDB" id="C1MWB8"/>
<dbReference type="GO" id="GO:0005743">
    <property type="term" value="C:mitochondrial inner membrane"/>
    <property type="evidence" value="ECO:0007669"/>
    <property type="project" value="UniProtKB-SubCell"/>
</dbReference>
<evidence type="ECO:0000313" key="12">
    <source>
        <dbReference type="Proteomes" id="UP000001876"/>
    </source>
</evidence>
<dbReference type="InterPro" id="IPR006885">
    <property type="entry name" value="NADH_UbQ_FeS_4_mit-like"/>
</dbReference>
<keyword evidence="5 9" id="KW-0809">Transit peptide</keyword>
<dbReference type="Gene3D" id="3.30.160.190">
    <property type="entry name" value="atu1810 like domain"/>
    <property type="match status" value="1"/>
</dbReference>
<dbReference type="OrthoDB" id="3089at2759"/>
<organism evidence="12">
    <name type="scientific">Micromonas pusilla (strain CCMP1545)</name>
    <name type="common">Picoplanktonic green alga</name>
    <dbReference type="NCBI Taxonomy" id="564608"/>
    <lineage>
        <taxon>Eukaryota</taxon>
        <taxon>Viridiplantae</taxon>
        <taxon>Chlorophyta</taxon>
        <taxon>Mamiellophyceae</taxon>
        <taxon>Mamiellales</taxon>
        <taxon>Mamiellaceae</taxon>
        <taxon>Micromonas</taxon>
    </lineage>
</organism>
<evidence type="ECO:0000256" key="10">
    <source>
        <dbReference type="SAM" id="MobiDB-lite"/>
    </source>
</evidence>
<evidence type="ECO:0000256" key="3">
    <source>
        <dbReference type="ARBA" id="ARBA00022660"/>
    </source>
</evidence>
<dbReference type="GeneID" id="9685336"/>
<evidence type="ECO:0000256" key="8">
    <source>
        <dbReference type="ARBA" id="ARBA00023136"/>
    </source>
</evidence>
<gene>
    <name evidence="11" type="ORF">MICPUCDRAFT_59707</name>
</gene>
<keyword evidence="6 9" id="KW-0249">Electron transport</keyword>
<proteinExistence type="inferred from homology"/>
<dbReference type="Pfam" id="PF04800">
    <property type="entry name" value="NDUS4"/>
    <property type="match status" value="1"/>
</dbReference>
<keyword evidence="7 9" id="KW-0496">Mitochondrion</keyword>
<evidence type="ECO:0000313" key="11">
    <source>
        <dbReference type="EMBL" id="EEH56140.1"/>
    </source>
</evidence>
<comment type="subcellular location">
    <subcellularLocation>
        <location evidence="9">Mitochondrion inner membrane</location>
        <topology evidence="9">Peripheral membrane protein</topology>
        <orientation evidence="9">Matrix side</orientation>
    </subcellularLocation>
</comment>
<evidence type="ECO:0000256" key="9">
    <source>
        <dbReference type="RuleBase" id="RU367010"/>
    </source>
</evidence>
<evidence type="ECO:0000256" key="1">
    <source>
        <dbReference type="ARBA" id="ARBA00005882"/>
    </source>
</evidence>
<dbReference type="EMBL" id="GG663741">
    <property type="protein sequence ID" value="EEH56140.1"/>
    <property type="molecule type" value="Genomic_DNA"/>
</dbReference>
<accession>C1MWB8</accession>
<dbReference type="KEGG" id="mpp:MICPUCDRAFT_59707"/>
<evidence type="ECO:0000256" key="2">
    <source>
        <dbReference type="ARBA" id="ARBA00022448"/>
    </source>
</evidence>
<keyword evidence="4 9" id="KW-0999">Mitochondrion inner membrane</keyword>
<dbReference type="PANTHER" id="PTHR12219:SF8">
    <property type="entry name" value="NADH DEHYDROGENASE [UBIQUINONE] IRON-SULFUR PROTEIN 4, MITOCHONDRIAL"/>
    <property type="match status" value="1"/>
</dbReference>
<dbReference type="InterPro" id="IPR038532">
    <property type="entry name" value="NDUFS4-like_sf"/>
</dbReference>
<dbReference type="STRING" id="564608.C1MWB8"/>
<protein>
    <recommendedName>
        <fullName evidence="9">NADH dehydrogenase [ubiquinone] iron-sulfur protein 4, mitochondrial</fullName>
    </recommendedName>
</protein>